<dbReference type="STRING" id="1123010.SAMN02745724_02412"/>
<proteinExistence type="predicted"/>
<organism evidence="1 2">
    <name type="scientific">Pseudoalteromonas denitrificans DSM 6059</name>
    <dbReference type="NCBI Taxonomy" id="1123010"/>
    <lineage>
        <taxon>Bacteria</taxon>
        <taxon>Pseudomonadati</taxon>
        <taxon>Pseudomonadota</taxon>
        <taxon>Gammaproteobacteria</taxon>
        <taxon>Alteromonadales</taxon>
        <taxon>Pseudoalteromonadaceae</taxon>
        <taxon>Pseudoalteromonas</taxon>
    </lineage>
</organism>
<dbReference type="AlphaFoldDB" id="A0A1I1LQC5"/>
<evidence type="ECO:0000313" key="2">
    <source>
        <dbReference type="Proteomes" id="UP000198862"/>
    </source>
</evidence>
<protein>
    <submittedName>
        <fullName evidence="1">SIR2-like domain-containing protein</fullName>
    </submittedName>
</protein>
<dbReference type="InterPro" id="IPR029035">
    <property type="entry name" value="DHS-like_NAD/FAD-binding_dom"/>
</dbReference>
<keyword evidence="2" id="KW-1185">Reference proteome</keyword>
<accession>A0A1I1LQC5</accession>
<dbReference type="OrthoDB" id="9812283at2"/>
<dbReference type="SUPFAM" id="SSF52467">
    <property type="entry name" value="DHS-like NAD/FAD-binding domain"/>
    <property type="match status" value="1"/>
</dbReference>
<dbReference type="Pfam" id="PF13289">
    <property type="entry name" value="SIR2_2"/>
    <property type="match status" value="1"/>
</dbReference>
<dbReference type="EMBL" id="FOLO01000016">
    <property type="protein sequence ID" value="SFC73138.1"/>
    <property type="molecule type" value="Genomic_DNA"/>
</dbReference>
<evidence type="ECO:0000313" key="1">
    <source>
        <dbReference type="EMBL" id="SFC73138.1"/>
    </source>
</evidence>
<gene>
    <name evidence="1" type="ORF">SAMN02745724_02412</name>
</gene>
<dbReference type="Proteomes" id="UP000198862">
    <property type="component" value="Unassembled WGS sequence"/>
</dbReference>
<sequence>MPTFDYFKQAQSYYAQSPAIILGSGASAAFGMSGMGALADHLKSSVDNSSLEADECIEWDKFVTLLDKNVDLETALHQVNLSGRLTAEVVRNTWSLITPEDLKIFNNSLSIRNFFPLGRLLNDYFKSTATSIDIITTNYDRLGEYSCEQEGFHHYTGFSHGFRRLLKEPEYLRCERVVNIWKVHGSLDWFKSNTSEVVGFGNVTEIPNDFTPQIVTPGTEKYRITHLEPFRTIIAKADHAIENAKSYLAIGFGFNDQHIQEKLIQKCLRDKASITVITYQLSDATKAFLFESGIENFIAIERGSNDDESIIYSSMIDSPITVGEDHWTLHGYLNLIL</sequence>
<reference evidence="1 2" key="1">
    <citation type="submission" date="2016-10" db="EMBL/GenBank/DDBJ databases">
        <authorList>
            <person name="de Groot N.N."/>
        </authorList>
    </citation>
    <scope>NUCLEOTIDE SEQUENCE [LARGE SCALE GENOMIC DNA]</scope>
    <source>
        <strain evidence="1 2">DSM 6059</strain>
    </source>
</reference>
<dbReference type="RefSeq" id="WP_091984008.1">
    <property type="nucleotide sequence ID" value="NZ_FOLO01000016.1"/>
</dbReference>
<name>A0A1I1LQC5_9GAMM</name>